<dbReference type="InterPro" id="IPR000045">
    <property type="entry name" value="Prepilin_IV_endopep_pep"/>
</dbReference>
<dbReference type="Gene3D" id="1.20.120.1220">
    <property type="match status" value="1"/>
</dbReference>
<keyword evidence="5 7" id="KW-1133">Transmembrane helix</keyword>
<dbReference type="PANTHER" id="PTHR30487">
    <property type="entry name" value="TYPE 4 PREPILIN-LIKE PROTEINS LEADER PEPTIDE-PROCESSING ENZYME"/>
    <property type="match status" value="1"/>
</dbReference>
<feature type="transmembrane region" description="Helical" evidence="7">
    <location>
        <begin position="267"/>
        <end position="286"/>
    </location>
</feature>
<feature type="transmembrane region" description="Helical" evidence="7">
    <location>
        <begin position="6"/>
        <end position="27"/>
    </location>
</feature>
<evidence type="ECO:0000256" key="6">
    <source>
        <dbReference type="ARBA" id="ARBA00023136"/>
    </source>
</evidence>
<proteinExistence type="inferred from homology"/>
<accession>A0A1G1ZSV1</accession>
<feature type="domain" description="Prepilin peptidase A24 N-terminal" evidence="9">
    <location>
        <begin position="12"/>
        <end position="99"/>
    </location>
</feature>
<evidence type="ECO:0000313" key="10">
    <source>
        <dbReference type="EMBL" id="OGY67634.1"/>
    </source>
</evidence>
<evidence type="ECO:0000256" key="5">
    <source>
        <dbReference type="ARBA" id="ARBA00022989"/>
    </source>
</evidence>
<gene>
    <name evidence="10" type="ORF">A3I24_03320</name>
</gene>
<evidence type="ECO:0000256" key="4">
    <source>
        <dbReference type="ARBA" id="ARBA00022692"/>
    </source>
</evidence>
<feature type="transmembrane region" description="Helical" evidence="7">
    <location>
        <begin position="150"/>
        <end position="169"/>
    </location>
</feature>
<protein>
    <recommendedName>
        <fullName evidence="12">Prepilin peptidase</fullName>
    </recommendedName>
</protein>
<dbReference type="Pfam" id="PF01478">
    <property type="entry name" value="Peptidase_A24"/>
    <property type="match status" value="1"/>
</dbReference>
<evidence type="ECO:0000259" key="8">
    <source>
        <dbReference type="Pfam" id="PF01478"/>
    </source>
</evidence>
<feature type="transmembrane region" description="Helical" evidence="7">
    <location>
        <begin position="118"/>
        <end position="138"/>
    </location>
</feature>
<comment type="subcellular location">
    <subcellularLocation>
        <location evidence="1">Cell membrane</location>
        <topology evidence="1">Multi-pass membrane protein</topology>
    </subcellularLocation>
</comment>
<name>A0A1G1ZSV1_9BACT</name>
<dbReference type="PANTHER" id="PTHR30487:SF0">
    <property type="entry name" value="PREPILIN LEADER PEPTIDASE_N-METHYLTRANSFERASE-RELATED"/>
    <property type="match status" value="1"/>
</dbReference>
<evidence type="ECO:0000256" key="1">
    <source>
        <dbReference type="ARBA" id="ARBA00004651"/>
    </source>
</evidence>
<dbReference type="InterPro" id="IPR050882">
    <property type="entry name" value="Prepilin_peptidase/N-MTase"/>
</dbReference>
<dbReference type="Proteomes" id="UP000177690">
    <property type="component" value="Unassembled WGS sequence"/>
</dbReference>
<reference evidence="10 11" key="1">
    <citation type="journal article" date="2016" name="Nat. Commun.">
        <title>Thousands of microbial genomes shed light on interconnected biogeochemical processes in an aquifer system.</title>
        <authorList>
            <person name="Anantharaman K."/>
            <person name="Brown C.T."/>
            <person name="Hug L.A."/>
            <person name="Sharon I."/>
            <person name="Castelle C.J."/>
            <person name="Probst A.J."/>
            <person name="Thomas B.C."/>
            <person name="Singh A."/>
            <person name="Wilkins M.J."/>
            <person name="Karaoz U."/>
            <person name="Brodie E.L."/>
            <person name="Williams K.H."/>
            <person name="Hubbard S.S."/>
            <person name="Banfield J.F."/>
        </authorList>
    </citation>
    <scope>NUCLEOTIDE SEQUENCE [LARGE SCALE GENOMIC DNA]</scope>
</reference>
<evidence type="ECO:0000259" key="9">
    <source>
        <dbReference type="Pfam" id="PF06750"/>
    </source>
</evidence>
<evidence type="ECO:0000256" key="2">
    <source>
        <dbReference type="ARBA" id="ARBA00005801"/>
    </source>
</evidence>
<dbReference type="STRING" id="1798409.A3I24_03320"/>
<keyword evidence="4 7" id="KW-0812">Transmembrane</keyword>
<feature type="transmembrane region" description="Helical" evidence="7">
    <location>
        <begin position="79"/>
        <end position="98"/>
    </location>
</feature>
<dbReference type="GO" id="GO:0006465">
    <property type="term" value="P:signal peptide processing"/>
    <property type="evidence" value="ECO:0007669"/>
    <property type="project" value="TreeGrafter"/>
</dbReference>
<feature type="domain" description="Prepilin type IV endopeptidase peptidase" evidence="8">
    <location>
        <begin position="127"/>
        <end position="251"/>
    </location>
</feature>
<dbReference type="Pfam" id="PF06750">
    <property type="entry name" value="A24_N_bact"/>
    <property type="match status" value="1"/>
</dbReference>
<dbReference type="InterPro" id="IPR010627">
    <property type="entry name" value="Prepilin_pept_A24_N"/>
</dbReference>
<organism evidence="10 11">
    <name type="scientific">Candidatus Harrisonbacteria bacterium RIFCSPLOWO2_02_FULL_41_13b</name>
    <dbReference type="NCBI Taxonomy" id="1798409"/>
    <lineage>
        <taxon>Bacteria</taxon>
        <taxon>Candidatus Harrisoniibacteriota</taxon>
    </lineage>
</organism>
<evidence type="ECO:0000313" key="11">
    <source>
        <dbReference type="Proteomes" id="UP000177690"/>
    </source>
</evidence>
<dbReference type="EMBL" id="MHJL01000019">
    <property type="protein sequence ID" value="OGY67634.1"/>
    <property type="molecule type" value="Genomic_DNA"/>
</dbReference>
<comment type="caution">
    <text evidence="10">The sequence shown here is derived from an EMBL/GenBank/DDBJ whole genome shotgun (WGS) entry which is preliminary data.</text>
</comment>
<feature type="transmembrane region" description="Helical" evidence="7">
    <location>
        <begin position="222"/>
        <end position="255"/>
    </location>
</feature>
<keyword evidence="3" id="KW-1003">Cell membrane</keyword>
<evidence type="ECO:0000256" key="3">
    <source>
        <dbReference type="ARBA" id="ARBA00022475"/>
    </source>
</evidence>
<sequence>MVYFWYAFLFFIGAAIGSFLNVLAVRYDPGKKILTRDIFLGRSHCVHCGKVLRWYELFPIFSYLIQRGKCLSCGASLSFQYFVAELIAGAILVFFTWHFYKFFNLADIISQGGNIGPYYIFLCVWILVAYGLLLMSLIDFRLKIIPDQINVFLLVLGAALVALKYFYSFTNTSFLGKYSLLFNISAQPLLSHFLAAIFGLFLFGLIVVLSRGRGMGIGDVKLAGALGLLLGLPDIVFSFFSSFIIGAIVGVFLLLLGKKSLKDAVPFGPFLALGVFLTIFWGENLLDYYFSLFQFLTY</sequence>
<dbReference type="GO" id="GO:0004190">
    <property type="term" value="F:aspartic-type endopeptidase activity"/>
    <property type="evidence" value="ECO:0007669"/>
    <property type="project" value="InterPro"/>
</dbReference>
<feature type="transmembrane region" description="Helical" evidence="7">
    <location>
        <begin position="189"/>
        <end position="210"/>
    </location>
</feature>
<evidence type="ECO:0008006" key="12">
    <source>
        <dbReference type="Google" id="ProtNLM"/>
    </source>
</evidence>
<dbReference type="GO" id="GO:0005886">
    <property type="term" value="C:plasma membrane"/>
    <property type="evidence" value="ECO:0007669"/>
    <property type="project" value="UniProtKB-SubCell"/>
</dbReference>
<dbReference type="AlphaFoldDB" id="A0A1G1ZSV1"/>
<evidence type="ECO:0000256" key="7">
    <source>
        <dbReference type="SAM" id="Phobius"/>
    </source>
</evidence>
<comment type="similarity">
    <text evidence="2">Belongs to the peptidase A24 family.</text>
</comment>
<keyword evidence="6 7" id="KW-0472">Membrane</keyword>